<dbReference type="PANTHER" id="PTHR30561:SF0">
    <property type="entry name" value="GUANIDINIUM EXPORTER"/>
    <property type="match status" value="1"/>
</dbReference>
<comment type="similarity">
    <text evidence="7">Belongs to the drug/metabolite transporter (DMT) superfamily. Small multidrug resistance (SMR) (TC 2.A.7.1) family. Gdx/SugE subfamily.</text>
</comment>
<keyword evidence="3" id="KW-1003">Cell membrane</keyword>
<dbReference type="InterPro" id="IPR037185">
    <property type="entry name" value="EmrE-like"/>
</dbReference>
<feature type="transmembrane region" description="Helical" evidence="10">
    <location>
        <begin position="57"/>
        <end position="79"/>
    </location>
</feature>
<evidence type="ECO:0000256" key="7">
    <source>
        <dbReference type="ARBA" id="ARBA00038151"/>
    </source>
</evidence>
<dbReference type="Pfam" id="PF00893">
    <property type="entry name" value="Multi_Drug_Res"/>
    <property type="match status" value="1"/>
</dbReference>
<dbReference type="InterPro" id="IPR000390">
    <property type="entry name" value="Small_drug/metabolite_transptr"/>
</dbReference>
<evidence type="ECO:0000256" key="2">
    <source>
        <dbReference type="ARBA" id="ARBA00022448"/>
    </source>
</evidence>
<evidence type="ECO:0000256" key="4">
    <source>
        <dbReference type="ARBA" id="ARBA00022692"/>
    </source>
</evidence>
<evidence type="ECO:0000256" key="3">
    <source>
        <dbReference type="ARBA" id="ARBA00022475"/>
    </source>
</evidence>
<evidence type="ECO:0000313" key="11">
    <source>
        <dbReference type="EMBL" id="AKZ61358.1"/>
    </source>
</evidence>
<dbReference type="PANTHER" id="PTHR30561">
    <property type="entry name" value="SMR FAMILY PROTON-DEPENDENT DRUG EFFLUX TRANSPORTER SUGE"/>
    <property type="match status" value="1"/>
</dbReference>
<keyword evidence="2" id="KW-0813">Transport</keyword>
<feature type="transmembrane region" description="Helical" evidence="10">
    <location>
        <begin position="85"/>
        <end position="103"/>
    </location>
</feature>
<sequence length="106" mass="10885">MAWIILVLAGLFEVAWAVGLKYTDGFTRLLPSVATLAAMVVSVGLLALAVKTLPLSTAYAIWTGIGAVGAVVLGIVLFHESASPARLACLALIIVGIIGLKVVSPE</sequence>
<keyword evidence="12" id="KW-1185">Reference proteome</keyword>
<gene>
    <name evidence="11" type="ORF">F506_00580</name>
</gene>
<proteinExistence type="inferred from homology"/>
<dbReference type="Gene3D" id="1.10.3730.20">
    <property type="match status" value="1"/>
</dbReference>
<dbReference type="EMBL" id="CP011409">
    <property type="protein sequence ID" value="AKZ61358.1"/>
    <property type="molecule type" value="Genomic_DNA"/>
</dbReference>
<dbReference type="Proteomes" id="UP000063429">
    <property type="component" value="Chromosome"/>
</dbReference>
<evidence type="ECO:0000313" key="12">
    <source>
        <dbReference type="Proteomes" id="UP000063429"/>
    </source>
</evidence>
<comment type="subcellular location">
    <subcellularLocation>
        <location evidence="1 9">Cell membrane</location>
        <topology evidence="1 9">Multi-pass membrane protein</topology>
    </subcellularLocation>
</comment>
<evidence type="ECO:0000256" key="8">
    <source>
        <dbReference type="ARBA" id="ARBA00039168"/>
    </source>
</evidence>
<evidence type="ECO:0000256" key="1">
    <source>
        <dbReference type="ARBA" id="ARBA00004651"/>
    </source>
</evidence>
<keyword evidence="6 10" id="KW-0472">Membrane</keyword>
<evidence type="ECO:0000256" key="5">
    <source>
        <dbReference type="ARBA" id="ARBA00022989"/>
    </source>
</evidence>
<keyword evidence="5 10" id="KW-1133">Transmembrane helix</keyword>
<evidence type="ECO:0000256" key="6">
    <source>
        <dbReference type="ARBA" id="ARBA00023136"/>
    </source>
</evidence>
<dbReference type="InterPro" id="IPR045324">
    <property type="entry name" value="Small_multidrug_res"/>
</dbReference>
<feature type="transmembrane region" description="Helical" evidence="10">
    <location>
        <begin position="33"/>
        <end position="50"/>
    </location>
</feature>
<evidence type="ECO:0000256" key="9">
    <source>
        <dbReference type="RuleBase" id="RU003942"/>
    </source>
</evidence>
<reference evidence="12" key="1">
    <citation type="journal article" date="2015" name="Genome Announc.">
        <title>Complete Genome Sequence of Herbaspirillum hiltneri N3 (DSM 17495), Isolated from Surface-Sterilized Wheat Roots.</title>
        <authorList>
            <person name="Guizelini D."/>
            <person name="Saizaki P.M."/>
            <person name="Coimbra N.A."/>
            <person name="Weiss V.A."/>
            <person name="Faoro H."/>
            <person name="Sfeir M.Z."/>
            <person name="Baura V.A."/>
            <person name="Monteiro R.A."/>
            <person name="Chubatsu L.S."/>
            <person name="Souza E.M."/>
            <person name="Cruz L.M."/>
            <person name="Pedrosa F.O."/>
            <person name="Raittz R.T."/>
            <person name="Marchaukoski J.N."/>
            <person name="Steffens M.B."/>
        </authorList>
    </citation>
    <scope>NUCLEOTIDE SEQUENCE [LARGE SCALE GENOMIC DNA]</scope>
    <source>
        <strain evidence="12">N3</strain>
    </source>
</reference>
<name>A0ABN4HQX6_9BURK</name>
<dbReference type="RefSeq" id="WP_053194798.1">
    <property type="nucleotide sequence ID" value="NZ_CP011409.1"/>
</dbReference>
<accession>A0ABN4HQX6</accession>
<protein>
    <recommendedName>
        <fullName evidence="8">Guanidinium exporter</fullName>
    </recommendedName>
</protein>
<dbReference type="NCBIfam" id="NF008512">
    <property type="entry name" value="PRK11431.1"/>
    <property type="match status" value="1"/>
</dbReference>
<keyword evidence="4 9" id="KW-0812">Transmembrane</keyword>
<dbReference type="SUPFAM" id="SSF103481">
    <property type="entry name" value="Multidrug resistance efflux transporter EmrE"/>
    <property type="match status" value="1"/>
</dbReference>
<evidence type="ECO:0000256" key="10">
    <source>
        <dbReference type="SAM" id="Phobius"/>
    </source>
</evidence>
<organism evidence="11 12">
    <name type="scientific">Herbaspirillum hiltneri N3</name>
    <dbReference type="NCBI Taxonomy" id="1262470"/>
    <lineage>
        <taxon>Bacteria</taxon>
        <taxon>Pseudomonadati</taxon>
        <taxon>Pseudomonadota</taxon>
        <taxon>Betaproteobacteria</taxon>
        <taxon>Burkholderiales</taxon>
        <taxon>Oxalobacteraceae</taxon>
        <taxon>Herbaspirillum</taxon>
    </lineage>
</organism>